<protein>
    <submittedName>
        <fullName evidence="9">Exopolysaccharide biosynthesis polyprenyl glycosylphosphotransferase</fullName>
    </submittedName>
</protein>
<evidence type="ECO:0000259" key="8">
    <source>
        <dbReference type="Pfam" id="PF02397"/>
    </source>
</evidence>
<evidence type="ECO:0000256" key="4">
    <source>
        <dbReference type="ARBA" id="ARBA00022692"/>
    </source>
</evidence>
<feature type="transmembrane region" description="Helical" evidence="7">
    <location>
        <begin position="118"/>
        <end position="135"/>
    </location>
</feature>
<comment type="similarity">
    <text evidence="2">Belongs to the bacterial sugar transferase family.</text>
</comment>
<keyword evidence="6 7" id="KW-0472">Membrane</keyword>
<evidence type="ECO:0000313" key="10">
    <source>
        <dbReference type="Proteomes" id="UP000641932"/>
    </source>
</evidence>
<gene>
    <name evidence="9" type="ORF">GCM10012280_01140</name>
</gene>
<evidence type="ECO:0000256" key="1">
    <source>
        <dbReference type="ARBA" id="ARBA00004141"/>
    </source>
</evidence>
<dbReference type="PANTHER" id="PTHR30576:SF10">
    <property type="entry name" value="SLL5057 PROTEIN"/>
    <property type="match status" value="1"/>
</dbReference>
<organism evidence="9 10">
    <name type="scientific">Wenjunlia tyrosinilytica</name>
    <dbReference type="NCBI Taxonomy" id="1544741"/>
    <lineage>
        <taxon>Bacteria</taxon>
        <taxon>Bacillati</taxon>
        <taxon>Actinomycetota</taxon>
        <taxon>Actinomycetes</taxon>
        <taxon>Kitasatosporales</taxon>
        <taxon>Streptomycetaceae</taxon>
        <taxon>Wenjunlia</taxon>
    </lineage>
</organism>
<reference evidence="9" key="2">
    <citation type="submission" date="2020-09" db="EMBL/GenBank/DDBJ databases">
        <authorList>
            <person name="Sun Q."/>
            <person name="Zhou Y."/>
        </authorList>
    </citation>
    <scope>NUCLEOTIDE SEQUENCE</scope>
    <source>
        <strain evidence="9">CGMCC 4.7201</strain>
    </source>
</reference>
<feature type="transmembrane region" description="Helical" evidence="7">
    <location>
        <begin position="89"/>
        <end position="112"/>
    </location>
</feature>
<accession>A0A917ZC65</accession>
<feature type="transmembrane region" description="Helical" evidence="7">
    <location>
        <begin position="304"/>
        <end position="324"/>
    </location>
</feature>
<dbReference type="NCBIfam" id="TIGR03025">
    <property type="entry name" value="EPS_sugtrans"/>
    <property type="match status" value="1"/>
</dbReference>
<comment type="subcellular location">
    <subcellularLocation>
        <location evidence="1">Membrane</location>
        <topology evidence="1">Multi-pass membrane protein</topology>
    </subcellularLocation>
</comment>
<evidence type="ECO:0000256" key="5">
    <source>
        <dbReference type="ARBA" id="ARBA00022989"/>
    </source>
</evidence>
<reference evidence="9" key="1">
    <citation type="journal article" date="2014" name="Int. J. Syst. Evol. Microbiol.">
        <title>Complete genome sequence of Corynebacterium casei LMG S-19264T (=DSM 44701T), isolated from a smear-ripened cheese.</title>
        <authorList>
            <consortium name="US DOE Joint Genome Institute (JGI-PGF)"/>
            <person name="Walter F."/>
            <person name="Albersmeier A."/>
            <person name="Kalinowski J."/>
            <person name="Ruckert C."/>
        </authorList>
    </citation>
    <scope>NUCLEOTIDE SEQUENCE</scope>
    <source>
        <strain evidence="9">CGMCC 4.7201</strain>
    </source>
</reference>
<feature type="domain" description="Bacterial sugar transferase" evidence="8">
    <location>
        <begin position="298"/>
        <end position="485"/>
    </location>
</feature>
<dbReference type="AlphaFoldDB" id="A0A917ZC65"/>
<dbReference type="InterPro" id="IPR003362">
    <property type="entry name" value="Bact_transf"/>
</dbReference>
<keyword evidence="5 7" id="KW-1133">Transmembrane helix</keyword>
<evidence type="ECO:0000313" key="9">
    <source>
        <dbReference type="EMBL" id="GGO80093.1"/>
    </source>
</evidence>
<evidence type="ECO:0000256" key="3">
    <source>
        <dbReference type="ARBA" id="ARBA00022679"/>
    </source>
</evidence>
<proteinExistence type="inferred from homology"/>
<feature type="transmembrane region" description="Helical" evidence="7">
    <location>
        <begin position="58"/>
        <end position="77"/>
    </location>
</feature>
<dbReference type="GO" id="GO:0016020">
    <property type="term" value="C:membrane"/>
    <property type="evidence" value="ECO:0007669"/>
    <property type="project" value="UniProtKB-SubCell"/>
</dbReference>
<name>A0A917ZC65_9ACTN</name>
<dbReference type="EMBL" id="BMMS01000001">
    <property type="protein sequence ID" value="GGO80093.1"/>
    <property type="molecule type" value="Genomic_DNA"/>
</dbReference>
<keyword evidence="4 7" id="KW-0812">Transmembrane</keyword>
<comment type="caution">
    <text evidence="9">The sequence shown here is derived from an EMBL/GenBank/DDBJ whole genome shotgun (WGS) entry which is preliminary data.</text>
</comment>
<dbReference type="InterPro" id="IPR017475">
    <property type="entry name" value="EPS_sugar_tfrase"/>
</dbReference>
<feature type="transmembrane region" description="Helical" evidence="7">
    <location>
        <begin position="29"/>
        <end position="52"/>
    </location>
</feature>
<evidence type="ECO:0000256" key="6">
    <source>
        <dbReference type="ARBA" id="ARBA00023136"/>
    </source>
</evidence>
<sequence>MRLFGIAGSSVLDPAMARKRTFLKQEEKAGWYLPTALLVDALGVALPVGAVFDATDQPRPGWCAVAAAAAWLSIAASRNRYSRRQLAESGSVIAVARDWVTLIGVLAVLHVVAGDSTSAAAALVALLPCVLVTVVRRKAMHRHLLATRREAQAVRRVLVVGETTAADHIVGHLARRTDHEFVAVGICAIGEGASASGLPVYTRLGGAGARPGPDDAAAVLESADTLGADLIFVAPGQHMAGERLRRLSWALHDNGRPLAVLPGLTDVSRRRVRLASAAGLTLMHVAPPIRRGLPSVLKTVTDRVGALALIVGFSPLFTLVALAVRLDSKGPAFHQQIRIGKVGRPFRMWKFRTMIDGAERLRGELESANENDGHMFKMRKDPRVTRVGRFLRRYSLDELPQLFNVLAGHMSLVGPRPPLPEEVARYDEVEMRRLSVRPGLTGLWQVSGRSDLSWDETVALDLSYVDNWSLARDVDVMARTLRAVVDGRGAY</sequence>
<evidence type="ECO:0000256" key="2">
    <source>
        <dbReference type="ARBA" id="ARBA00006464"/>
    </source>
</evidence>
<evidence type="ECO:0000256" key="7">
    <source>
        <dbReference type="SAM" id="Phobius"/>
    </source>
</evidence>
<dbReference type="Pfam" id="PF02397">
    <property type="entry name" value="Bac_transf"/>
    <property type="match status" value="1"/>
</dbReference>
<dbReference type="PANTHER" id="PTHR30576">
    <property type="entry name" value="COLANIC BIOSYNTHESIS UDP-GLUCOSE LIPID CARRIER TRANSFERASE"/>
    <property type="match status" value="1"/>
</dbReference>
<dbReference type="Proteomes" id="UP000641932">
    <property type="component" value="Unassembled WGS sequence"/>
</dbReference>
<dbReference type="GO" id="GO:0016780">
    <property type="term" value="F:phosphotransferase activity, for other substituted phosphate groups"/>
    <property type="evidence" value="ECO:0007669"/>
    <property type="project" value="TreeGrafter"/>
</dbReference>
<keyword evidence="3" id="KW-0808">Transferase</keyword>
<keyword evidence="10" id="KW-1185">Reference proteome</keyword>